<feature type="compositionally biased region" description="Gly residues" evidence="1">
    <location>
        <begin position="46"/>
        <end position="60"/>
    </location>
</feature>
<evidence type="ECO:0000313" key="2">
    <source>
        <dbReference type="EMBL" id="KZV43909.1"/>
    </source>
</evidence>
<gene>
    <name evidence="2" type="ORF">F511_11717</name>
</gene>
<evidence type="ECO:0000313" key="3">
    <source>
        <dbReference type="Proteomes" id="UP000250235"/>
    </source>
</evidence>
<organism evidence="2 3">
    <name type="scientific">Dorcoceras hygrometricum</name>
    <dbReference type="NCBI Taxonomy" id="472368"/>
    <lineage>
        <taxon>Eukaryota</taxon>
        <taxon>Viridiplantae</taxon>
        <taxon>Streptophyta</taxon>
        <taxon>Embryophyta</taxon>
        <taxon>Tracheophyta</taxon>
        <taxon>Spermatophyta</taxon>
        <taxon>Magnoliopsida</taxon>
        <taxon>eudicotyledons</taxon>
        <taxon>Gunneridae</taxon>
        <taxon>Pentapetalae</taxon>
        <taxon>asterids</taxon>
        <taxon>lamiids</taxon>
        <taxon>Lamiales</taxon>
        <taxon>Gesneriaceae</taxon>
        <taxon>Didymocarpoideae</taxon>
        <taxon>Trichosporeae</taxon>
        <taxon>Loxocarpinae</taxon>
        <taxon>Dorcoceras</taxon>
    </lineage>
</organism>
<feature type="region of interest" description="Disordered" evidence="1">
    <location>
        <begin position="22"/>
        <end position="60"/>
    </location>
</feature>
<reference evidence="2 3" key="1">
    <citation type="journal article" date="2015" name="Proc. Natl. Acad. Sci. U.S.A.">
        <title>The resurrection genome of Boea hygrometrica: A blueprint for survival of dehydration.</title>
        <authorList>
            <person name="Xiao L."/>
            <person name="Yang G."/>
            <person name="Zhang L."/>
            <person name="Yang X."/>
            <person name="Zhao S."/>
            <person name="Ji Z."/>
            <person name="Zhou Q."/>
            <person name="Hu M."/>
            <person name="Wang Y."/>
            <person name="Chen M."/>
            <person name="Xu Y."/>
            <person name="Jin H."/>
            <person name="Xiao X."/>
            <person name="Hu G."/>
            <person name="Bao F."/>
            <person name="Hu Y."/>
            <person name="Wan P."/>
            <person name="Li L."/>
            <person name="Deng X."/>
            <person name="Kuang T."/>
            <person name="Xiang C."/>
            <person name="Zhu J.K."/>
            <person name="Oliver M.J."/>
            <person name="He Y."/>
        </authorList>
    </citation>
    <scope>NUCLEOTIDE SEQUENCE [LARGE SCALE GENOMIC DNA]</scope>
    <source>
        <strain evidence="3">cv. XS01</strain>
    </source>
</reference>
<protein>
    <submittedName>
        <fullName evidence="2">Uncharacterized protein</fullName>
    </submittedName>
</protein>
<dbReference type="Proteomes" id="UP000250235">
    <property type="component" value="Unassembled WGS sequence"/>
</dbReference>
<accession>A0A2Z7CGZ9</accession>
<proteinExistence type="predicted"/>
<evidence type="ECO:0000256" key="1">
    <source>
        <dbReference type="SAM" id="MobiDB-lite"/>
    </source>
</evidence>
<keyword evidence="3" id="KW-1185">Reference proteome</keyword>
<dbReference type="EMBL" id="KQ997588">
    <property type="protein sequence ID" value="KZV43909.1"/>
    <property type="molecule type" value="Genomic_DNA"/>
</dbReference>
<name>A0A2Z7CGZ9_9LAMI</name>
<sequence>MTFPSRATGTLTRVDIWNHKTKALHSRPSRSHQNDGVLPTSRGYSAGRGAGPAGGASGGV</sequence>
<dbReference type="AlphaFoldDB" id="A0A2Z7CGZ9"/>